<dbReference type="InterPro" id="IPR016187">
    <property type="entry name" value="CTDL_fold"/>
</dbReference>
<evidence type="ECO:0000256" key="3">
    <source>
        <dbReference type="SAM" id="SignalP"/>
    </source>
</evidence>
<dbReference type="SUPFAM" id="SSF56436">
    <property type="entry name" value="C-type lectin-like"/>
    <property type="match status" value="1"/>
</dbReference>
<keyword evidence="5" id="KW-0418">Kinase</keyword>
<dbReference type="Pfam" id="PF00059">
    <property type="entry name" value="Lectin_C"/>
    <property type="match status" value="1"/>
</dbReference>
<evidence type="ECO:0000256" key="2">
    <source>
        <dbReference type="SAM" id="MobiDB-lite"/>
    </source>
</evidence>
<accession>A0ABT5EAI7</accession>
<dbReference type="EMBL" id="JAQNDL010000004">
    <property type="protein sequence ID" value="MDC0722857.1"/>
    <property type="molecule type" value="Genomic_DNA"/>
</dbReference>
<dbReference type="PANTHER" id="PTHR40050">
    <property type="entry name" value="INNER SPORE COAT PROTEIN H"/>
    <property type="match status" value="1"/>
</dbReference>
<proteinExistence type="predicted"/>
<feature type="signal peptide" evidence="3">
    <location>
        <begin position="1"/>
        <end position="23"/>
    </location>
</feature>
<dbReference type="PANTHER" id="PTHR40050:SF1">
    <property type="entry name" value="INNER SPORE COAT PROTEIN H"/>
    <property type="match status" value="1"/>
</dbReference>
<name>A0ABT5EAI7_9BACT</name>
<keyword evidence="1" id="KW-1015">Disulfide bond</keyword>
<dbReference type="InterPro" id="IPR018378">
    <property type="entry name" value="C-type_lectin_CS"/>
</dbReference>
<feature type="chain" id="PRO_5045171550" evidence="3">
    <location>
        <begin position="24"/>
        <end position="657"/>
    </location>
</feature>
<dbReference type="CDD" id="cd00037">
    <property type="entry name" value="CLECT"/>
    <property type="match status" value="1"/>
</dbReference>
<evidence type="ECO:0000313" key="6">
    <source>
        <dbReference type="Proteomes" id="UP001221686"/>
    </source>
</evidence>
<gene>
    <name evidence="5" type="ORF">POL25_38560</name>
</gene>
<keyword evidence="6" id="KW-1185">Reference proteome</keyword>
<organism evidence="5 6">
    <name type="scientific">Nannocystis bainbridge</name>
    <dbReference type="NCBI Taxonomy" id="2995303"/>
    <lineage>
        <taxon>Bacteria</taxon>
        <taxon>Pseudomonadati</taxon>
        <taxon>Myxococcota</taxon>
        <taxon>Polyangia</taxon>
        <taxon>Nannocystales</taxon>
        <taxon>Nannocystaceae</taxon>
        <taxon>Nannocystis</taxon>
    </lineage>
</organism>
<evidence type="ECO:0000313" key="5">
    <source>
        <dbReference type="EMBL" id="MDC0722857.1"/>
    </source>
</evidence>
<protein>
    <submittedName>
        <fullName evidence="5">CotH kinase family protein</fullName>
    </submittedName>
</protein>
<dbReference type="InterPro" id="IPR016186">
    <property type="entry name" value="C-type_lectin-like/link_sf"/>
</dbReference>
<evidence type="ECO:0000259" key="4">
    <source>
        <dbReference type="PROSITE" id="PS50041"/>
    </source>
</evidence>
<dbReference type="PROSITE" id="PS00615">
    <property type="entry name" value="C_TYPE_LECTIN_1"/>
    <property type="match status" value="1"/>
</dbReference>
<feature type="compositionally biased region" description="Low complexity" evidence="2">
    <location>
        <begin position="20"/>
        <end position="115"/>
    </location>
</feature>
<dbReference type="InterPro" id="IPR014867">
    <property type="entry name" value="Spore_coat_CotH_CotH2/3/7"/>
</dbReference>
<dbReference type="GO" id="GO:0016301">
    <property type="term" value="F:kinase activity"/>
    <property type="evidence" value="ECO:0007669"/>
    <property type="project" value="UniProtKB-KW"/>
</dbReference>
<dbReference type="Pfam" id="PF11617">
    <property type="entry name" value="Cu-binding_MopE"/>
    <property type="match status" value="1"/>
</dbReference>
<feature type="domain" description="C-type lectin" evidence="4">
    <location>
        <begin position="543"/>
        <end position="655"/>
    </location>
</feature>
<feature type="region of interest" description="Disordered" evidence="2">
    <location>
        <begin position="20"/>
        <end position="119"/>
    </location>
</feature>
<comment type="caution">
    <text evidence="5">The sequence shown here is derived from an EMBL/GenBank/DDBJ whole genome shotgun (WGS) entry which is preliminary data.</text>
</comment>
<dbReference type="Pfam" id="PF08757">
    <property type="entry name" value="CotH"/>
    <property type="match status" value="1"/>
</dbReference>
<dbReference type="PROSITE" id="PS50041">
    <property type="entry name" value="C_TYPE_LECTIN_2"/>
    <property type="match status" value="1"/>
</dbReference>
<evidence type="ECO:0000256" key="1">
    <source>
        <dbReference type="ARBA" id="ARBA00023157"/>
    </source>
</evidence>
<keyword evidence="5" id="KW-0808">Transferase</keyword>
<dbReference type="Proteomes" id="UP001221686">
    <property type="component" value="Unassembled WGS sequence"/>
</dbReference>
<dbReference type="SMART" id="SM00034">
    <property type="entry name" value="CLECT"/>
    <property type="match status" value="1"/>
</dbReference>
<reference evidence="5 6" key="1">
    <citation type="submission" date="2022-11" db="EMBL/GenBank/DDBJ databases">
        <title>Minimal conservation of predation-associated metabolite biosynthetic gene clusters underscores biosynthetic potential of Myxococcota including descriptions for ten novel species: Archangium lansinium sp. nov., Myxococcus landrumus sp. nov., Nannocystis bai.</title>
        <authorList>
            <person name="Ahearne A."/>
            <person name="Stevens C."/>
            <person name="Dowd S."/>
        </authorList>
    </citation>
    <scope>NUCLEOTIDE SEQUENCE [LARGE SCALE GENOMIC DNA]</scope>
    <source>
        <strain evidence="5 6">BB15-2</strain>
    </source>
</reference>
<dbReference type="InterPro" id="IPR021655">
    <property type="entry name" value="Put_metal-bd"/>
</dbReference>
<dbReference type="InterPro" id="IPR001304">
    <property type="entry name" value="C-type_lectin-like"/>
</dbReference>
<dbReference type="RefSeq" id="WP_272091395.1">
    <property type="nucleotide sequence ID" value="NZ_JAQNDL010000004.1"/>
</dbReference>
<keyword evidence="3" id="KW-0732">Signal</keyword>
<sequence>MARTAVYRSVPLLLAAACTSPTAQTTDATTDATTTDATTTDATSDASETAPTTGTPGTTTSTTDVPTTGTTDTSTTDAVTTSTTDATSTTTATTTDATATTQEPDTTSGTTGDPDPYLEAEPLFAFGAMAEFDLTLSDEAIAALDADGKKYTKGDLVAKIDGQVYELTEIGVRLKGNYGSYRTLDQKAAFLLNFDRNVDDQRLLGLEKLAVNNMVQDCSMQREILGYSLFRDVGIAAPRAGHVVVRVNGEPYGLYTAVESVDNEPYLDHWYGSDKGSIYEGAYGSDIRTDLVPSFDQDNGDDLEFADLYDFATALDGMLDPAAFTSDVAAVLDLGRYLDFAATEIYLGHWDGYAWTRNNYYVHRPQEDGALWTFMPWGIDQILRDHLDPFGGDGRLAQMCAASQPCREQLADSFDHVLARVDALDLAGAAAELGASIAPAVAADPRKECSDGDNTNEIAGNVAFFMQRAASVQAGLACTIPSDVDLDGDGFSACTDDCDDNDPDVHPGAQEACDLDDDDCDGVWDDDPLCPHCVEKDLPGPGTAQLCFVALPFAQAEADCVTQGGHLLSIPDQATQDWAAAEAFMVANSDWWIGLNDIASEDDFVWTDGTALGFTAWNEGEPNNAGEEDCANLPAWSAGLWNDLPCDSPRPYICKTP</sequence>
<dbReference type="Gene3D" id="3.10.100.10">
    <property type="entry name" value="Mannose-Binding Protein A, subunit A"/>
    <property type="match status" value="1"/>
</dbReference>